<dbReference type="Proteomes" id="UP001589775">
    <property type="component" value="Unassembled WGS sequence"/>
</dbReference>
<reference evidence="3 4" key="1">
    <citation type="submission" date="2024-09" db="EMBL/GenBank/DDBJ databases">
        <authorList>
            <person name="Sun Q."/>
            <person name="Mori K."/>
        </authorList>
    </citation>
    <scope>NUCLEOTIDE SEQUENCE [LARGE SCALE GENOMIC DNA]</scope>
    <source>
        <strain evidence="3 4">KCTC 23279</strain>
    </source>
</reference>
<keyword evidence="2" id="KW-0472">Membrane</keyword>
<accession>A0ABV6EWQ6</accession>
<keyword evidence="2" id="KW-1133">Transmembrane helix</keyword>
<evidence type="ECO:0000256" key="2">
    <source>
        <dbReference type="SAM" id="Phobius"/>
    </source>
</evidence>
<dbReference type="EMBL" id="JBHLWM010000008">
    <property type="protein sequence ID" value="MFC0242669.1"/>
    <property type="molecule type" value="Genomic_DNA"/>
</dbReference>
<evidence type="ECO:0000313" key="4">
    <source>
        <dbReference type="Proteomes" id="UP001589775"/>
    </source>
</evidence>
<name>A0ABV6EWQ6_9BRAD</name>
<evidence type="ECO:0000313" key="3">
    <source>
        <dbReference type="EMBL" id="MFC0242669.1"/>
    </source>
</evidence>
<keyword evidence="2" id="KW-0812">Transmembrane</keyword>
<protein>
    <submittedName>
        <fullName evidence="3">Uncharacterized protein</fullName>
    </submittedName>
</protein>
<feature type="transmembrane region" description="Helical" evidence="2">
    <location>
        <begin position="38"/>
        <end position="59"/>
    </location>
</feature>
<comment type="caution">
    <text evidence="3">The sequence shown here is derived from an EMBL/GenBank/DDBJ whole genome shotgun (WGS) entry which is preliminary data.</text>
</comment>
<sequence length="106" mass="11345">MLNIRFDKNARHFSPLVLAAAFAVSLVAFPTRSVARDGAAVFGAIAGVAAAAIIANGIAQQQQPRVYRTARPRRHVVHRQRPTPSQASMSDPFAGVTPTKIRAAKD</sequence>
<gene>
    <name evidence="3" type="ORF">ACFFJ6_19410</name>
</gene>
<dbReference type="RefSeq" id="WP_378390870.1">
    <property type="nucleotide sequence ID" value="NZ_JBHLWM010000008.1"/>
</dbReference>
<evidence type="ECO:0000256" key="1">
    <source>
        <dbReference type="SAM" id="MobiDB-lite"/>
    </source>
</evidence>
<feature type="region of interest" description="Disordered" evidence="1">
    <location>
        <begin position="65"/>
        <end position="106"/>
    </location>
</feature>
<keyword evidence="4" id="KW-1185">Reference proteome</keyword>
<organism evidence="3 4">
    <name type="scientific">Rhodopseudomonas telluris</name>
    <dbReference type="NCBI Taxonomy" id="644215"/>
    <lineage>
        <taxon>Bacteria</taxon>
        <taxon>Pseudomonadati</taxon>
        <taxon>Pseudomonadota</taxon>
        <taxon>Alphaproteobacteria</taxon>
        <taxon>Hyphomicrobiales</taxon>
        <taxon>Nitrobacteraceae</taxon>
        <taxon>Rhodopseudomonas</taxon>
    </lineage>
</organism>
<feature type="compositionally biased region" description="Basic residues" evidence="1">
    <location>
        <begin position="68"/>
        <end position="81"/>
    </location>
</feature>
<proteinExistence type="predicted"/>